<name>A0A7R9BV33_9CRUS</name>
<keyword evidence="4 6" id="KW-0862">Zinc</keyword>
<dbReference type="SMART" id="SM00235">
    <property type="entry name" value="ZnMc"/>
    <property type="match status" value="1"/>
</dbReference>
<dbReference type="SUPFAM" id="SSF55486">
    <property type="entry name" value="Metalloproteases ('zincins'), catalytic domain"/>
    <property type="match status" value="1"/>
</dbReference>
<evidence type="ECO:0000313" key="9">
    <source>
        <dbReference type="EMBL" id="CAD7282132.1"/>
    </source>
</evidence>
<dbReference type="InterPro" id="IPR001506">
    <property type="entry name" value="Peptidase_M12A"/>
</dbReference>
<feature type="signal peptide" evidence="7">
    <location>
        <begin position="1"/>
        <end position="21"/>
    </location>
</feature>
<feature type="chain" id="PRO_5036509505" description="Metalloendopeptidase" evidence="7">
    <location>
        <begin position="22"/>
        <end position="185"/>
    </location>
</feature>
<keyword evidence="10" id="KW-1185">Reference proteome</keyword>
<feature type="binding site" evidence="6">
    <location>
        <position position="157"/>
    </location>
    <ligand>
        <name>Zn(2+)</name>
        <dbReference type="ChEBI" id="CHEBI:29105"/>
        <note>catalytic</note>
    </ligand>
</feature>
<evidence type="ECO:0000256" key="7">
    <source>
        <dbReference type="RuleBase" id="RU361183"/>
    </source>
</evidence>
<dbReference type="PANTHER" id="PTHR10127">
    <property type="entry name" value="DISCOIDIN, CUB, EGF, LAMININ , AND ZINC METALLOPROTEASE DOMAIN CONTAINING"/>
    <property type="match status" value="1"/>
</dbReference>
<accession>A0A7R9BV33</accession>
<keyword evidence="1 6" id="KW-0645">Protease</keyword>
<dbReference type="EMBL" id="CAJPEX010003514">
    <property type="protein sequence ID" value="CAG0922284.1"/>
    <property type="molecule type" value="Genomic_DNA"/>
</dbReference>
<organism evidence="9">
    <name type="scientific">Notodromas monacha</name>
    <dbReference type="NCBI Taxonomy" id="399045"/>
    <lineage>
        <taxon>Eukaryota</taxon>
        <taxon>Metazoa</taxon>
        <taxon>Ecdysozoa</taxon>
        <taxon>Arthropoda</taxon>
        <taxon>Crustacea</taxon>
        <taxon>Oligostraca</taxon>
        <taxon>Ostracoda</taxon>
        <taxon>Podocopa</taxon>
        <taxon>Podocopida</taxon>
        <taxon>Cypridocopina</taxon>
        <taxon>Cypridoidea</taxon>
        <taxon>Cyprididae</taxon>
        <taxon>Notodromas</taxon>
    </lineage>
</organism>
<evidence type="ECO:0000313" key="10">
    <source>
        <dbReference type="Proteomes" id="UP000678499"/>
    </source>
</evidence>
<dbReference type="EMBL" id="OA885551">
    <property type="protein sequence ID" value="CAD7282132.1"/>
    <property type="molecule type" value="Genomic_DNA"/>
</dbReference>
<feature type="binding site" evidence="6">
    <location>
        <position position="153"/>
    </location>
    <ligand>
        <name>Zn(2+)</name>
        <dbReference type="ChEBI" id="CHEBI:29105"/>
        <note>catalytic</note>
    </ligand>
</feature>
<keyword evidence="2 6" id="KW-0479">Metal-binding</keyword>
<dbReference type="InterPro" id="IPR006026">
    <property type="entry name" value="Peptidase_Metallo"/>
</dbReference>
<evidence type="ECO:0000256" key="1">
    <source>
        <dbReference type="ARBA" id="ARBA00022670"/>
    </source>
</evidence>
<reference evidence="9" key="1">
    <citation type="submission" date="2020-11" db="EMBL/GenBank/DDBJ databases">
        <authorList>
            <person name="Tran Van P."/>
        </authorList>
    </citation>
    <scope>NUCLEOTIDE SEQUENCE</scope>
</reference>
<dbReference type="PROSITE" id="PS51864">
    <property type="entry name" value="ASTACIN"/>
    <property type="match status" value="1"/>
</dbReference>
<keyword evidence="3 6" id="KW-0378">Hydrolase</keyword>
<dbReference type="Proteomes" id="UP000678499">
    <property type="component" value="Unassembled WGS sequence"/>
</dbReference>
<feature type="domain" description="Peptidase M12A" evidence="8">
    <location>
        <begin position="57"/>
        <end position="185"/>
    </location>
</feature>
<evidence type="ECO:0000256" key="3">
    <source>
        <dbReference type="ARBA" id="ARBA00022801"/>
    </source>
</evidence>
<keyword evidence="7" id="KW-0732">Signal</keyword>
<dbReference type="InterPro" id="IPR024079">
    <property type="entry name" value="MetalloPept_cat_dom_sf"/>
</dbReference>
<sequence>MFGKLEKYFAVLFSLVLRALGDDRREGLQNQTMFGGDMAGGLNVPQITDGDDGPVMAFLPSSDYILWPGGIMYYEYDASATRNDEVLSAAIQEIHAKTCLRIYPRNGKTSITSYVIITTTSDGCWSYVGMKVSGSQELNLSVAGCWYTGTVIHEFLHAFGFQHEHQRYDRDSTITVQENNVEASK</sequence>
<keyword evidence="5 6" id="KW-0482">Metalloprotease</keyword>
<evidence type="ECO:0000259" key="8">
    <source>
        <dbReference type="PROSITE" id="PS51864"/>
    </source>
</evidence>
<evidence type="ECO:0000256" key="5">
    <source>
        <dbReference type="ARBA" id="ARBA00023049"/>
    </source>
</evidence>
<dbReference type="PANTHER" id="PTHR10127:SF780">
    <property type="entry name" value="METALLOENDOPEPTIDASE"/>
    <property type="match status" value="1"/>
</dbReference>
<comment type="cofactor">
    <cofactor evidence="6 7">
        <name>Zn(2+)</name>
        <dbReference type="ChEBI" id="CHEBI:29105"/>
    </cofactor>
    <text evidence="6 7">Binds 1 zinc ion per subunit.</text>
</comment>
<dbReference type="AlphaFoldDB" id="A0A7R9BV33"/>
<feature type="active site" evidence="6">
    <location>
        <position position="154"/>
    </location>
</feature>
<dbReference type="Pfam" id="PF01400">
    <property type="entry name" value="Astacin"/>
    <property type="match status" value="1"/>
</dbReference>
<evidence type="ECO:0000256" key="2">
    <source>
        <dbReference type="ARBA" id="ARBA00022723"/>
    </source>
</evidence>
<evidence type="ECO:0000256" key="6">
    <source>
        <dbReference type="PROSITE-ProRule" id="PRU01211"/>
    </source>
</evidence>
<dbReference type="PRINTS" id="PR00480">
    <property type="entry name" value="ASTACIN"/>
</dbReference>
<protein>
    <recommendedName>
        <fullName evidence="7">Metalloendopeptidase</fullName>
        <ecNumber evidence="7">3.4.24.-</ecNumber>
    </recommendedName>
</protein>
<dbReference type="OrthoDB" id="291007at2759"/>
<dbReference type="GO" id="GO:0006508">
    <property type="term" value="P:proteolysis"/>
    <property type="evidence" value="ECO:0007669"/>
    <property type="project" value="UniProtKB-KW"/>
</dbReference>
<dbReference type="GO" id="GO:0008270">
    <property type="term" value="F:zinc ion binding"/>
    <property type="evidence" value="ECO:0007669"/>
    <property type="project" value="UniProtKB-UniRule"/>
</dbReference>
<comment type="caution">
    <text evidence="6">Lacks conserved residue(s) required for the propagation of feature annotation.</text>
</comment>
<dbReference type="GO" id="GO:0004222">
    <property type="term" value="F:metalloendopeptidase activity"/>
    <property type="evidence" value="ECO:0007669"/>
    <property type="project" value="UniProtKB-UniRule"/>
</dbReference>
<dbReference type="EC" id="3.4.24.-" evidence="7"/>
<feature type="binding site" evidence="6">
    <location>
        <position position="163"/>
    </location>
    <ligand>
        <name>Zn(2+)</name>
        <dbReference type="ChEBI" id="CHEBI:29105"/>
        <note>catalytic</note>
    </ligand>
</feature>
<evidence type="ECO:0000256" key="4">
    <source>
        <dbReference type="ARBA" id="ARBA00022833"/>
    </source>
</evidence>
<gene>
    <name evidence="9" type="ORF">NMOB1V02_LOCUS9763</name>
</gene>
<proteinExistence type="predicted"/>
<dbReference type="Gene3D" id="3.40.390.10">
    <property type="entry name" value="Collagenase (Catalytic Domain)"/>
    <property type="match status" value="1"/>
</dbReference>